<name>A0ABX1CSK1_9FLAO</name>
<feature type="chain" id="PRO_5046246383" description="TonB C-terminal domain-containing protein" evidence="1">
    <location>
        <begin position="19"/>
        <end position="240"/>
    </location>
</feature>
<keyword evidence="1" id="KW-0732">Signal</keyword>
<dbReference type="Gene3D" id="2.20.110.10">
    <property type="entry name" value="Histone H3 K4-specific methyltransferase SET7/9 N-terminal domain"/>
    <property type="match status" value="1"/>
</dbReference>
<comment type="caution">
    <text evidence="3">The sequence shown here is derived from an EMBL/GenBank/DDBJ whole genome shotgun (WGS) entry which is preliminary data.</text>
</comment>
<evidence type="ECO:0000313" key="4">
    <source>
        <dbReference type="Proteomes" id="UP000703674"/>
    </source>
</evidence>
<dbReference type="EMBL" id="JAAVJR010000001">
    <property type="protein sequence ID" value="NJW51303.1"/>
    <property type="molecule type" value="Genomic_DNA"/>
</dbReference>
<evidence type="ECO:0000313" key="3">
    <source>
        <dbReference type="EMBL" id="NJW51303.1"/>
    </source>
</evidence>
<proteinExistence type="predicted"/>
<dbReference type="Gene3D" id="3.30.1150.10">
    <property type="match status" value="1"/>
</dbReference>
<dbReference type="RefSeq" id="WP_168136481.1">
    <property type="nucleotide sequence ID" value="NZ_JAAVJR010000001.1"/>
</dbReference>
<protein>
    <recommendedName>
        <fullName evidence="2">TonB C-terminal domain-containing protein</fullName>
    </recommendedName>
</protein>
<feature type="domain" description="TonB C-terminal" evidence="2">
    <location>
        <begin position="178"/>
        <end position="239"/>
    </location>
</feature>
<accession>A0ABX1CSK1</accession>
<organism evidence="3 4">
    <name type="scientific">Salinimicrobium oceani</name>
    <dbReference type="NCBI Taxonomy" id="2722702"/>
    <lineage>
        <taxon>Bacteria</taxon>
        <taxon>Pseudomonadati</taxon>
        <taxon>Bacteroidota</taxon>
        <taxon>Flavobacteriia</taxon>
        <taxon>Flavobacteriales</taxon>
        <taxon>Flavobacteriaceae</taxon>
        <taxon>Salinimicrobium</taxon>
    </lineage>
</organism>
<evidence type="ECO:0000259" key="2">
    <source>
        <dbReference type="Pfam" id="PF03544"/>
    </source>
</evidence>
<sequence length="240" mass="27986">MKFIFTFGLLLCYSIINAQDTLFLNKDYKKVSRDNAFYIETNQRNPSAENEIIRRTYWINGQIKSERSFVEKDKDLIRNGISKYWYDNGQLFYQETYRKGERHGELIGYWEDGSKRRHDIFSKGKLKSGKVWDRNGDEREHFPIMEKASFPGGEKALAAYLKHSLPVPETQAKNTLVKVVVKFVINKEGYVGKIDIIEGAPHWYNTVTVNALSKMPKWNPAKQFGEPVNVSYTLPVIFRK</sequence>
<keyword evidence="4" id="KW-1185">Reference proteome</keyword>
<feature type="signal peptide" evidence="1">
    <location>
        <begin position="1"/>
        <end position="18"/>
    </location>
</feature>
<reference evidence="3 4" key="1">
    <citation type="submission" date="2020-03" db="EMBL/GenBank/DDBJ databases">
        <title>Salinimicrobium sp. nov, isolated from SCS.</title>
        <authorList>
            <person name="Cao W.R."/>
        </authorList>
    </citation>
    <scope>NUCLEOTIDE SEQUENCE [LARGE SCALE GENOMIC DNA]</scope>
    <source>
        <strain evidence="4">J15B91</strain>
    </source>
</reference>
<evidence type="ECO:0000256" key="1">
    <source>
        <dbReference type="SAM" id="SignalP"/>
    </source>
</evidence>
<dbReference type="Pfam" id="PF03544">
    <property type="entry name" value="TonB_C"/>
    <property type="match status" value="1"/>
</dbReference>
<dbReference type="SUPFAM" id="SSF82185">
    <property type="entry name" value="Histone H3 K4-specific methyltransferase SET7/9 N-terminal domain"/>
    <property type="match status" value="1"/>
</dbReference>
<dbReference type="Proteomes" id="UP000703674">
    <property type="component" value="Unassembled WGS sequence"/>
</dbReference>
<dbReference type="SUPFAM" id="SSF74653">
    <property type="entry name" value="TolA/TonB C-terminal domain"/>
    <property type="match status" value="1"/>
</dbReference>
<dbReference type="InterPro" id="IPR037682">
    <property type="entry name" value="TonB_C"/>
</dbReference>
<gene>
    <name evidence="3" type="ORF">HC175_00050</name>
</gene>